<feature type="compositionally biased region" description="Basic and acidic residues" evidence="1">
    <location>
        <begin position="241"/>
        <end position="252"/>
    </location>
</feature>
<feature type="compositionally biased region" description="Basic and acidic residues" evidence="1">
    <location>
        <begin position="260"/>
        <end position="279"/>
    </location>
</feature>
<gene>
    <name evidence="3" type="ORF">CDL15_Pgr026220</name>
    <name evidence="4" type="ORF">CRG98_001147</name>
</gene>
<feature type="region of interest" description="Disordered" evidence="1">
    <location>
        <begin position="1"/>
        <end position="170"/>
    </location>
</feature>
<comment type="caution">
    <text evidence="3">The sequence shown here is derived from an EMBL/GenBank/DDBJ whole genome shotgun (WGS) entry which is preliminary data.</text>
</comment>
<reference evidence="4 6" key="3">
    <citation type="submission" date="2017-11" db="EMBL/GenBank/DDBJ databases">
        <title>De-novo sequencing of pomegranate (Punica granatum L.) genome.</title>
        <authorList>
            <person name="Akparov Z."/>
            <person name="Amiraslanov A."/>
            <person name="Hajiyeva S."/>
            <person name="Abbasov M."/>
            <person name="Kaur K."/>
            <person name="Hamwieh A."/>
            <person name="Solovyev V."/>
            <person name="Salamov A."/>
            <person name="Braich B."/>
            <person name="Kosarev P."/>
            <person name="Mahmoud A."/>
            <person name="Hajiyev E."/>
            <person name="Babayeva S."/>
            <person name="Izzatullayeva V."/>
            <person name="Mammadov A."/>
            <person name="Mammadov A."/>
            <person name="Sharifova S."/>
            <person name="Ojaghi J."/>
            <person name="Eynullazada K."/>
            <person name="Bayramov B."/>
            <person name="Abdulazimova A."/>
            <person name="Shahmuradov I."/>
        </authorList>
    </citation>
    <scope>NUCLEOTIDE SEQUENCE [LARGE SCALE GENOMIC DNA]</scope>
    <source>
        <strain evidence="4">AG2017</strain>
        <strain evidence="6">cv. AG2017</strain>
        <tissue evidence="4">Leaf</tissue>
    </source>
</reference>
<dbReference type="EMBL" id="MTKT01006318">
    <property type="protein sequence ID" value="OWM63046.1"/>
    <property type="molecule type" value="Genomic_DNA"/>
</dbReference>
<dbReference type="Proteomes" id="UP000233551">
    <property type="component" value="Unassembled WGS sequence"/>
</dbReference>
<feature type="compositionally biased region" description="Basic and acidic residues" evidence="1">
    <location>
        <begin position="290"/>
        <end position="305"/>
    </location>
</feature>
<dbReference type="SMART" id="SM01054">
    <property type="entry name" value="CaM_binding"/>
    <property type="match status" value="1"/>
</dbReference>
<feature type="region of interest" description="Disordered" evidence="1">
    <location>
        <begin position="326"/>
        <end position="380"/>
    </location>
</feature>
<dbReference type="PANTHER" id="PTHR33349:SF20">
    <property type="entry name" value="CHROMO DOMAIN CEC-LIKE PROTEIN"/>
    <property type="match status" value="1"/>
</dbReference>
<protein>
    <recommendedName>
        <fullName evidence="2">Calmodulin-binding domain-containing protein</fullName>
    </recommendedName>
</protein>
<reference evidence="5" key="1">
    <citation type="journal article" date="2017" name="Plant J.">
        <title>The pomegranate (Punica granatum L.) genome and the genomics of punicalagin biosynthesis.</title>
        <authorList>
            <person name="Qin G."/>
            <person name="Xu C."/>
            <person name="Ming R."/>
            <person name="Tang H."/>
            <person name="Guyot R."/>
            <person name="Kramer E.M."/>
            <person name="Hu Y."/>
            <person name="Yi X."/>
            <person name="Qi Y."/>
            <person name="Xu X."/>
            <person name="Gao Z."/>
            <person name="Pan H."/>
            <person name="Jian J."/>
            <person name="Tian Y."/>
            <person name="Yue Z."/>
            <person name="Xu Y."/>
        </authorList>
    </citation>
    <scope>NUCLEOTIDE SEQUENCE [LARGE SCALE GENOMIC DNA]</scope>
    <source>
        <strain evidence="5">cv. Dabenzi</strain>
    </source>
</reference>
<feature type="compositionally biased region" description="Polar residues" evidence="1">
    <location>
        <begin position="114"/>
        <end position="124"/>
    </location>
</feature>
<feature type="compositionally biased region" description="Polar residues" evidence="1">
    <location>
        <begin position="56"/>
        <end position="69"/>
    </location>
</feature>
<organism evidence="3 5">
    <name type="scientific">Punica granatum</name>
    <name type="common">Pomegranate</name>
    <dbReference type="NCBI Taxonomy" id="22663"/>
    <lineage>
        <taxon>Eukaryota</taxon>
        <taxon>Viridiplantae</taxon>
        <taxon>Streptophyta</taxon>
        <taxon>Embryophyta</taxon>
        <taxon>Tracheophyta</taxon>
        <taxon>Spermatophyta</taxon>
        <taxon>Magnoliopsida</taxon>
        <taxon>eudicotyledons</taxon>
        <taxon>Gunneridae</taxon>
        <taxon>Pentapetalae</taxon>
        <taxon>rosids</taxon>
        <taxon>malvids</taxon>
        <taxon>Myrtales</taxon>
        <taxon>Lythraceae</taxon>
        <taxon>Punica</taxon>
    </lineage>
</organism>
<proteinExistence type="predicted"/>
<dbReference type="EMBL" id="PGOL01000047">
    <property type="protein sequence ID" value="PKI78507.1"/>
    <property type="molecule type" value="Genomic_DNA"/>
</dbReference>
<name>A0A218VRR6_PUNGR</name>
<evidence type="ECO:0000256" key="1">
    <source>
        <dbReference type="SAM" id="MobiDB-lite"/>
    </source>
</evidence>
<evidence type="ECO:0000313" key="3">
    <source>
        <dbReference type="EMBL" id="OWM63046.1"/>
    </source>
</evidence>
<dbReference type="PANTHER" id="PTHR33349">
    <property type="entry name" value="EMB|CAB62594.1"/>
    <property type="match status" value="1"/>
</dbReference>
<dbReference type="STRING" id="22663.A0A218VRR6"/>
<evidence type="ECO:0000313" key="5">
    <source>
        <dbReference type="Proteomes" id="UP000197138"/>
    </source>
</evidence>
<sequence length="416" mass="45515">MATKMKADSAQTKLRRGPSPSDLNKRVISKPSPSVRRENSPSSSLERPVPNYLKPTISSRPETAKTVKNNGPEKTPKPSLNRRRSFDRPLPAAASPVHKALSLGPRGRSLTIKPLSSASKSTESAKPMMDAKSKSMVKAVTSRPTVSKTTKKGPTDPIINRESESSNLVGHAGDHEIDAVTITEAQADDKAPVKEAADRCEKIEDHVDVSITPLESELTDYEDTGKSLNSECQDDVMLEHHQHVSATEKGEELPGEDVLEEKINEAKHHEQGDDNHQEVESSSDVGVTETEVHKKPEEPEQKEVLMVESFQGIKGDGESMDIEAVTKEDKEKSEANEGQEVHHEEGVTTRQIAVKLEEGANAMPLKNQKSMGKKDSPVSNDVIEETASKLLEKRKNKVRALVGAFETVISLQEPEA</sequence>
<evidence type="ECO:0000313" key="4">
    <source>
        <dbReference type="EMBL" id="PKI78507.1"/>
    </source>
</evidence>
<dbReference type="Pfam" id="PF07839">
    <property type="entry name" value="CaM_binding"/>
    <property type="match status" value="1"/>
</dbReference>
<accession>A0A218VRR6</accession>
<feature type="compositionally biased region" description="Basic and acidic residues" evidence="1">
    <location>
        <begin position="326"/>
        <end position="347"/>
    </location>
</feature>
<dbReference type="InterPro" id="IPR012417">
    <property type="entry name" value="CaM-bd_dom_pln"/>
</dbReference>
<dbReference type="AlphaFoldDB" id="A0A218VRR6"/>
<feature type="domain" description="Calmodulin-binding" evidence="2">
    <location>
        <begin position="301"/>
        <end position="410"/>
    </location>
</feature>
<keyword evidence="6" id="KW-1185">Reference proteome</keyword>
<dbReference type="GO" id="GO:0005516">
    <property type="term" value="F:calmodulin binding"/>
    <property type="evidence" value="ECO:0007669"/>
    <property type="project" value="InterPro"/>
</dbReference>
<reference evidence="3" key="2">
    <citation type="submission" date="2017-06" db="EMBL/GenBank/DDBJ databases">
        <title>The pomegranate genome and the genomics of punicalagin biosynthesis.</title>
        <authorList>
            <person name="Xu C."/>
        </authorList>
    </citation>
    <scope>NUCLEOTIDE SEQUENCE [LARGE SCALE GENOMIC DNA]</scope>
    <source>
        <tissue evidence="3">Fresh leaf</tissue>
    </source>
</reference>
<dbReference type="Proteomes" id="UP000197138">
    <property type="component" value="Unassembled WGS sequence"/>
</dbReference>
<evidence type="ECO:0000313" key="6">
    <source>
        <dbReference type="Proteomes" id="UP000233551"/>
    </source>
</evidence>
<evidence type="ECO:0000259" key="2">
    <source>
        <dbReference type="SMART" id="SM01054"/>
    </source>
</evidence>
<feature type="region of interest" description="Disordered" evidence="1">
    <location>
        <begin position="241"/>
        <end position="305"/>
    </location>
</feature>